<proteinExistence type="predicted"/>
<accession>A0ABT6S6M7</accession>
<dbReference type="Proteomes" id="UP001223978">
    <property type="component" value="Unassembled WGS sequence"/>
</dbReference>
<evidence type="ECO:0000313" key="2">
    <source>
        <dbReference type="EMBL" id="MDI3403752.1"/>
    </source>
</evidence>
<name>A0ABT6S6M7_9ACTN</name>
<organism evidence="2 3">
    <name type="scientific">Streptomyces cavernicola</name>
    <dbReference type="NCBI Taxonomy" id="3043613"/>
    <lineage>
        <taxon>Bacteria</taxon>
        <taxon>Bacillati</taxon>
        <taxon>Actinomycetota</taxon>
        <taxon>Actinomycetes</taxon>
        <taxon>Kitasatosporales</taxon>
        <taxon>Streptomycetaceae</taxon>
        <taxon>Streptomyces</taxon>
    </lineage>
</organism>
<dbReference type="SMART" id="SM00382">
    <property type="entry name" value="AAA"/>
    <property type="match status" value="1"/>
</dbReference>
<keyword evidence="3" id="KW-1185">Reference proteome</keyword>
<dbReference type="PRINTS" id="PR00364">
    <property type="entry name" value="DISEASERSIST"/>
</dbReference>
<sequence>MRKHQRGVGRRGEGRVRAPVAVLGRDTELAVVRRLLAAGRLVSVVGAAGVGKSSVARTAAVLARRSLPAEAAVEGVLRVPCWDDRPGQGAGDVSGGVVRALARALGGGPGGVRDVVDRLRSRRVLLLLDDVDPVHSECIRLVQGVLQHAPGVRVLVTGRQPLGLGEEQVVRLGGLPASAPDGGDGPAVELFLRRARTVQRGFKADAAGRRQVRELCERLDGMPLAIVLAAAQVARFPLPRLARLLDAGQCWLRDESQPVRRQRSLRAAMEAQYALCDRSARLVWARLSVATGDFAQDAAVFLCQGGGLDPREIPACLARLAAAAILEPVREAGGVLPPRYRMTGAARDFGAERLHAAGESDEAADRHLLWYSRVATGVHDLWRAGQPTRATLLVRDESANIQAALERPPRDEIQADSALAMVLDLWFWWAVCGHAAEGREVVERLLPLADGTGPLYGRGLCLAAWLAAGSGGEGVADLLCRAWEAAVLVGDVATAGHVALVQGLVALGGGDLDRAATLLGDAAHIVPAAPAHGPPAALSRLLLGVVRALRGEPAGALREIRGALRDPEAQTDLLVRCLGSYGLALVDRLTGRRSRAWRRAHRALAQAVSLGCPSAVFAIQHLLYDVEHGADGATPRPPGLLCEAAAGSW</sequence>
<comment type="caution">
    <text evidence="2">The sequence shown here is derived from an EMBL/GenBank/DDBJ whole genome shotgun (WGS) entry which is preliminary data.</text>
</comment>
<reference evidence="2 3" key="1">
    <citation type="submission" date="2023-05" db="EMBL/GenBank/DDBJ databases">
        <title>Draft genome sequence of Streptomyces sp. B-S-A6 isolated from a cave soil in Thailand.</title>
        <authorList>
            <person name="Chamroensaksri N."/>
            <person name="Muangham S."/>
        </authorList>
    </citation>
    <scope>NUCLEOTIDE SEQUENCE [LARGE SCALE GENOMIC DNA]</scope>
    <source>
        <strain evidence="2 3">B-S-A6</strain>
    </source>
</reference>
<feature type="domain" description="AAA+ ATPase" evidence="1">
    <location>
        <begin position="38"/>
        <end position="256"/>
    </location>
</feature>
<dbReference type="RefSeq" id="WP_282541699.1">
    <property type="nucleotide sequence ID" value="NZ_JASCIQ010000006.1"/>
</dbReference>
<dbReference type="InterPro" id="IPR003593">
    <property type="entry name" value="AAA+_ATPase"/>
</dbReference>
<gene>
    <name evidence="2" type="ORF">QIS96_07930</name>
</gene>
<dbReference type="SUPFAM" id="SSF52540">
    <property type="entry name" value="P-loop containing nucleoside triphosphate hydrolases"/>
    <property type="match status" value="1"/>
</dbReference>
<dbReference type="Gene3D" id="3.40.50.300">
    <property type="entry name" value="P-loop containing nucleotide triphosphate hydrolases"/>
    <property type="match status" value="1"/>
</dbReference>
<dbReference type="PANTHER" id="PTHR47691:SF3">
    <property type="entry name" value="HTH-TYPE TRANSCRIPTIONAL REGULATOR RV0890C-RELATED"/>
    <property type="match status" value="1"/>
</dbReference>
<protein>
    <recommendedName>
        <fullName evidence="1">AAA+ ATPase domain-containing protein</fullName>
    </recommendedName>
</protein>
<evidence type="ECO:0000259" key="1">
    <source>
        <dbReference type="SMART" id="SM00382"/>
    </source>
</evidence>
<dbReference type="InterPro" id="IPR027417">
    <property type="entry name" value="P-loop_NTPase"/>
</dbReference>
<dbReference type="EMBL" id="JASCIQ010000006">
    <property type="protein sequence ID" value="MDI3403752.1"/>
    <property type="molecule type" value="Genomic_DNA"/>
</dbReference>
<dbReference type="PANTHER" id="PTHR47691">
    <property type="entry name" value="REGULATOR-RELATED"/>
    <property type="match status" value="1"/>
</dbReference>
<evidence type="ECO:0000313" key="3">
    <source>
        <dbReference type="Proteomes" id="UP001223978"/>
    </source>
</evidence>